<dbReference type="Pfam" id="PF12796">
    <property type="entry name" value="Ank_2"/>
    <property type="match status" value="1"/>
</dbReference>
<gene>
    <name evidence="6" type="ORF">DL89DRAFT_324294</name>
</gene>
<feature type="region of interest" description="Disordered" evidence="5">
    <location>
        <begin position="1"/>
        <end position="39"/>
    </location>
</feature>
<accession>A0A1Y1W2N1</accession>
<sequence>MEVDQEYAQPTPALAASSTSSTPTAEITTTVTPASGAPNVTVTTRLQTAPQPQTASAVSPSGLAMAMHNAHMSALTETAYGGPAAAPFFQDNPHQVHSFMTDTHGVSHYHRPSSIHRNIAHARWTQQMAMQQMEVQREMHMMHHQNLQAIQQAPQHNMEAQHRAAQSMEIQQMAIQQMELQREMNKLHHRNLQAIRRASRQHMEAQHRAAQQVARRLANARLPHIQNGEPSINSDVSRMLMAPLFDMHRRPFATPERFRVRHMQRVEMLQAMHQRPRQHRPNREQGKKGPIIEEINSGQTSRIESEVEEEKEAEDEDEWVSDGDDVLSQETKEMIERIRRRAADRRRVFRGGISKPTASTRSQRLRNAAGASGKTREELSKAYRQFMRDGANGQELVTQMGSGDTYAVQQMLDAGIPVDIADNMGRTPLHIACSHGNADTVRLLISRGASVNATDRIGNTPLALAATSTGTESVIALLEAGADPRIGSGTVSAMGMVRSRLKRMRAAIRETRVVEDAVDSQLLERALAAARDRRKQATMVAREEEKPPKALTNEGLSDLDDLTAQLQSLGMAEQPNEPEAEEEAMPDIVGVAVHRVAKNTYAGKIAQEKQEEEQMDALLEKFSLLLTNAGANGDE</sequence>
<feature type="region of interest" description="Disordered" evidence="5">
    <location>
        <begin position="537"/>
        <end position="557"/>
    </location>
</feature>
<feature type="repeat" description="ANK" evidence="4">
    <location>
        <begin position="457"/>
        <end position="489"/>
    </location>
</feature>
<dbReference type="PROSITE" id="PS50297">
    <property type="entry name" value="ANK_REP_REGION"/>
    <property type="match status" value="2"/>
</dbReference>
<feature type="region of interest" description="Disordered" evidence="5">
    <location>
        <begin position="348"/>
        <end position="377"/>
    </location>
</feature>
<evidence type="ECO:0000256" key="1">
    <source>
        <dbReference type="ARBA" id="ARBA00012210"/>
    </source>
</evidence>
<keyword evidence="3 4" id="KW-0040">ANK repeat</keyword>
<feature type="compositionally biased region" description="Acidic residues" evidence="5">
    <location>
        <begin position="306"/>
        <end position="327"/>
    </location>
</feature>
<reference evidence="6 7" key="1">
    <citation type="submission" date="2016-07" db="EMBL/GenBank/DDBJ databases">
        <title>Pervasive Adenine N6-methylation of Active Genes in Fungi.</title>
        <authorList>
            <consortium name="DOE Joint Genome Institute"/>
            <person name="Mondo S.J."/>
            <person name="Dannebaum R.O."/>
            <person name="Kuo R.C."/>
            <person name="Labutti K."/>
            <person name="Haridas S."/>
            <person name="Kuo A."/>
            <person name="Salamov A."/>
            <person name="Ahrendt S.R."/>
            <person name="Lipzen A."/>
            <person name="Sullivan W."/>
            <person name="Andreopoulos W.B."/>
            <person name="Clum A."/>
            <person name="Lindquist E."/>
            <person name="Daum C."/>
            <person name="Ramamoorthy G.K."/>
            <person name="Gryganskyi A."/>
            <person name="Culley D."/>
            <person name="Magnuson J.K."/>
            <person name="James T.Y."/>
            <person name="O'Malley M.A."/>
            <person name="Stajich J.E."/>
            <person name="Spatafora J.W."/>
            <person name="Visel A."/>
            <person name="Grigoriev I.V."/>
        </authorList>
    </citation>
    <scope>NUCLEOTIDE SEQUENCE [LARGE SCALE GENOMIC DNA]</scope>
    <source>
        <strain evidence="6 7">ATCC 12442</strain>
    </source>
</reference>
<dbReference type="Proteomes" id="UP000193922">
    <property type="component" value="Unassembled WGS sequence"/>
</dbReference>
<evidence type="ECO:0000256" key="4">
    <source>
        <dbReference type="PROSITE-ProRule" id="PRU00023"/>
    </source>
</evidence>
<dbReference type="EC" id="2.3.1.225" evidence="1"/>
<dbReference type="PROSITE" id="PS50088">
    <property type="entry name" value="ANK_REPEAT"/>
    <property type="match status" value="2"/>
</dbReference>
<dbReference type="InterPro" id="IPR002110">
    <property type="entry name" value="Ankyrin_rpt"/>
</dbReference>
<feature type="compositionally biased region" description="Low complexity" evidence="5">
    <location>
        <begin position="10"/>
        <end position="35"/>
    </location>
</feature>
<evidence type="ECO:0000313" key="7">
    <source>
        <dbReference type="Proteomes" id="UP000193922"/>
    </source>
</evidence>
<protein>
    <recommendedName>
        <fullName evidence="1">protein S-acyltransferase</fullName>
        <ecNumber evidence="1">2.3.1.225</ecNumber>
    </recommendedName>
</protein>
<feature type="compositionally biased region" description="Basic and acidic residues" evidence="5">
    <location>
        <begin position="281"/>
        <end position="291"/>
    </location>
</feature>
<dbReference type="PANTHER" id="PTHR24161:SF85">
    <property type="entry name" value="PALMITOYLTRANSFERASE HIP14"/>
    <property type="match status" value="1"/>
</dbReference>
<evidence type="ECO:0000256" key="5">
    <source>
        <dbReference type="SAM" id="MobiDB-lite"/>
    </source>
</evidence>
<feature type="repeat" description="ANK" evidence="4">
    <location>
        <begin position="424"/>
        <end position="456"/>
    </location>
</feature>
<dbReference type="Gene3D" id="1.25.40.20">
    <property type="entry name" value="Ankyrin repeat-containing domain"/>
    <property type="match status" value="1"/>
</dbReference>
<dbReference type="PANTHER" id="PTHR24161">
    <property type="entry name" value="ANK_REP_REGION DOMAIN-CONTAINING PROTEIN-RELATED"/>
    <property type="match status" value="1"/>
</dbReference>
<keyword evidence="2" id="KW-0677">Repeat</keyword>
<evidence type="ECO:0000313" key="6">
    <source>
        <dbReference type="EMBL" id="ORX67526.1"/>
    </source>
</evidence>
<evidence type="ECO:0000256" key="3">
    <source>
        <dbReference type="ARBA" id="ARBA00023043"/>
    </source>
</evidence>
<dbReference type="SUPFAM" id="SSF48403">
    <property type="entry name" value="Ankyrin repeat"/>
    <property type="match status" value="1"/>
</dbReference>
<dbReference type="GO" id="GO:0019706">
    <property type="term" value="F:protein-cysteine S-palmitoyltransferase activity"/>
    <property type="evidence" value="ECO:0007669"/>
    <property type="project" value="UniProtKB-EC"/>
</dbReference>
<dbReference type="STRING" id="61395.A0A1Y1W2N1"/>
<organism evidence="6 7">
    <name type="scientific">Linderina pennispora</name>
    <dbReference type="NCBI Taxonomy" id="61395"/>
    <lineage>
        <taxon>Eukaryota</taxon>
        <taxon>Fungi</taxon>
        <taxon>Fungi incertae sedis</taxon>
        <taxon>Zoopagomycota</taxon>
        <taxon>Kickxellomycotina</taxon>
        <taxon>Kickxellomycetes</taxon>
        <taxon>Kickxellales</taxon>
        <taxon>Kickxellaceae</taxon>
        <taxon>Linderina</taxon>
    </lineage>
</organism>
<dbReference type="GeneID" id="63808087"/>
<dbReference type="AlphaFoldDB" id="A0A1Y1W2N1"/>
<proteinExistence type="predicted"/>
<evidence type="ECO:0000256" key="2">
    <source>
        <dbReference type="ARBA" id="ARBA00022737"/>
    </source>
</evidence>
<dbReference type="SMART" id="SM00248">
    <property type="entry name" value="ANK"/>
    <property type="match status" value="2"/>
</dbReference>
<dbReference type="InterPro" id="IPR036770">
    <property type="entry name" value="Ankyrin_rpt-contain_sf"/>
</dbReference>
<feature type="region of interest" description="Disordered" evidence="5">
    <location>
        <begin position="272"/>
        <end position="328"/>
    </location>
</feature>
<dbReference type="OrthoDB" id="341259at2759"/>
<dbReference type="EMBL" id="MCFD01000012">
    <property type="protein sequence ID" value="ORX67526.1"/>
    <property type="molecule type" value="Genomic_DNA"/>
</dbReference>
<dbReference type="RefSeq" id="XP_040741413.1">
    <property type="nucleotide sequence ID" value="XM_040891439.1"/>
</dbReference>
<keyword evidence="7" id="KW-1185">Reference proteome</keyword>
<comment type="caution">
    <text evidence="6">The sequence shown here is derived from an EMBL/GenBank/DDBJ whole genome shotgun (WGS) entry which is preliminary data.</text>
</comment>
<name>A0A1Y1W2N1_9FUNG</name>